<dbReference type="PANTHER" id="PTHR43289">
    <property type="entry name" value="MITOGEN-ACTIVATED PROTEIN KINASE KINASE KINASE 20-RELATED"/>
    <property type="match status" value="1"/>
</dbReference>
<proteinExistence type="predicted"/>
<keyword evidence="2 10" id="KW-0723">Serine/threonine-protein kinase</keyword>
<evidence type="ECO:0000256" key="3">
    <source>
        <dbReference type="ARBA" id="ARBA00022679"/>
    </source>
</evidence>
<dbReference type="HOGENOM" id="CLU_471566_0_0_11"/>
<feature type="transmembrane region" description="Helical" evidence="8">
    <location>
        <begin position="492"/>
        <end position="515"/>
    </location>
</feature>
<dbReference type="eggNOG" id="COG0515">
    <property type="taxonomic scope" value="Bacteria"/>
</dbReference>
<keyword evidence="11" id="KW-1185">Reference proteome</keyword>
<dbReference type="Proteomes" id="UP000009154">
    <property type="component" value="Chromosome"/>
</dbReference>
<gene>
    <name evidence="10" type="ordered locus">GPOL_c36800</name>
</gene>
<evidence type="ECO:0000256" key="8">
    <source>
        <dbReference type="SAM" id="Phobius"/>
    </source>
</evidence>
<evidence type="ECO:0000256" key="1">
    <source>
        <dbReference type="ARBA" id="ARBA00012513"/>
    </source>
</evidence>
<keyword evidence="5 10" id="KW-0418">Kinase</keyword>
<evidence type="ECO:0000256" key="2">
    <source>
        <dbReference type="ARBA" id="ARBA00022527"/>
    </source>
</evidence>
<dbReference type="SMART" id="SM00220">
    <property type="entry name" value="S_TKc"/>
    <property type="match status" value="1"/>
</dbReference>
<accession>H6N2R5</accession>
<dbReference type="KEGG" id="gpo:GPOL_c36800"/>
<evidence type="ECO:0000259" key="9">
    <source>
        <dbReference type="PROSITE" id="PS50011"/>
    </source>
</evidence>
<keyword evidence="3" id="KW-0808">Transferase</keyword>
<keyword evidence="8" id="KW-0472">Membrane</keyword>
<feature type="transmembrane region" description="Helical" evidence="8">
    <location>
        <begin position="448"/>
        <end position="472"/>
    </location>
</feature>
<feature type="transmembrane region" description="Helical" evidence="8">
    <location>
        <begin position="385"/>
        <end position="408"/>
    </location>
</feature>
<keyword evidence="8" id="KW-1133">Transmembrane helix</keyword>
<dbReference type="PROSITE" id="PS00108">
    <property type="entry name" value="PROTEIN_KINASE_ST"/>
    <property type="match status" value="1"/>
</dbReference>
<keyword evidence="4" id="KW-0547">Nucleotide-binding</keyword>
<dbReference type="RefSeq" id="WP_014361046.1">
    <property type="nucleotide sequence ID" value="NC_016906.1"/>
</dbReference>
<evidence type="ECO:0000256" key="5">
    <source>
        <dbReference type="ARBA" id="ARBA00022777"/>
    </source>
</evidence>
<dbReference type="GO" id="GO:0005524">
    <property type="term" value="F:ATP binding"/>
    <property type="evidence" value="ECO:0007669"/>
    <property type="project" value="UniProtKB-KW"/>
</dbReference>
<dbReference type="Pfam" id="PF00069">
    <property type="entry name" value="Pkinase"/>
    <property type="match status" value="1"/>
</dbReference>
<dbReference type="InterPro" id="IPR000719">
    <property type="entry name" value="Prot_kinase_dom"/>
</dbReference>
<dbReference type="EC" id="2.7.11.1" evidence="1"/>
<dbReference type="GO" id="GO:0004674">
    <property type="term" value="F:protein serine/threonine kinase activity"/>
    <property type="evidence" value="ECO:0007669"/>
    <property type="project" value="UniProtKB-KW"/>
</dbReference>
<dbReference type="PROSITE" id="PS50011">
    <property type="entry name" value="PROTEIN_KINASE_DOM"/>
    <property type="match status" value="1"/>
</dbReference>
<sequence>MTLRVGSTFAGYTVLAPLGAGGMGEVYLVEHPHLLRRQALKVISRLGAGNDEFARRFLHEARTAAALDHPGIITVHDFGIVDETPWFTMSYIDGADLSAADLTPDEVVHIVGRVADALDHAHHQGVVHRDIKPANIVVTRAASTQEIDRVIVLDFGIAKLAGGDATPLTATNAIIGTLAYCAPEIIEGGAATALSDQYSLACTAYQLLTGTTPFHAAEPAALIRDHLARPAPALGLAHPDLAGLDAAFATALAKHPEDRHRDCRSFAAALVASSTAARSTAITSTATTSTIATPDPTTTALSRVPHTQWRTRPPRTPPPRTPPPRTPPRRTPPPGTPPPRTRPATDERTVARARPPAPIPQAPPLPTPIPPPAPARRTRGTTATLCAAILALAGAAMIAGSLLGWATISFTDTTGRQRSYTISGLGTVSHGGAAGDFDPLSVAHYTAAGMPTVICGAVLVLAAAALCIRHLVFMDARQRFSPLASLPALQRFSPLASLPALVAVAAGGAGAFFAARAIRDPWRAVASTDPSLTPFRQWLDAATVGPGLWMVAASAAVGVVASILAAIVGSPTTSRRGA</sequence>
<keyword evidence="6" id="KW-0067">ATP-binding</keyword>
<organism evidence="10 11">
    <name type="scientific">Gordonia polyisoprenivorans (strain DSM 44266 / VH2)</name>
    <dbReference type="NCBI Taxonomy" id="1112204"/>
    <lineage>
        <taxon>Bacteria</taxon>
        <taxon>Bacillati</taxon>
        <taxon>Actinomycetota</taxon>
        <taxon>Actinomycetes</taxon>
        <taxon>Mycobacteriales</taxon>
        <taxon>Gordoniaceae</taxon>
        <taxon>Gordonia</taxon>
    </lineage>
</organism>
<dbReference type="GeneID" id="90160694"/>
<dbReference type="PANTHER" id="PTHR43289:SF6">
    <property type="entry name" value="SERINE_THREONINE-PROTEIN KINASE NEKL-3"/>
    <property type="match status" value="1"/>
</dbReference>
<feature type="compositionally biased region" description="Pro residues" evidence="7">
    <location>
        <begin position="355"/>
        <end position="374"/>
    </location>
</feature>
<dbReference type="Gene3D" id="1.10.510.10">
    <property type="entry name" value="Transferase(Phosphotransferase) domain 1"/>
    <property type="match status" value="1"/>
</dbReference>
<evidence type="ECO:0000256" key="7">
    <source>
        <dbReference type="SAM" id="MobiDB-lite"/>
    </source>
</evidence>
<feature type="transmembrane region" description="Helical" evidence="8">
    <location>
        <begin position="548"/>
        <end position="568"/>
    </location>
</feature>
<reference evidence="10 11" key="1">
    <citation type="journal article" date="2012" name="Appl. Environ. Microbiol.">
        <title>Involvement of two latex-clearing proteins during rubber degradation and insights into the subsequent degradation pathway revealed by the genome sequence of Gordonia polyisoprenivorans strain VH2.</title>
        <authorList>
            <person name="Hiessl S."/>
            <person name="Schuldes J."/>
            <person name="Thurmer A."/>
            <person name="Halbsguth T."/>
            <person name="Broker D."/>
            <person name="Angelov A."/>
            <person name="Liebl W."/>
            <person name="Daniel R."/>
            <person name="Steinbuchel A."/>
        </authorList>
    </citation>
    <scope>NUCLEOTIDE SEQUENCE [LARGE SCALE GENOMIC DNA]</scope>
    <source>
        <strain evidence="11">DSM 44266 / VH2</strain>
    </source>
</reference>
<dbReference type="Gene3D" id="3.30.200.20">
    <property type="entry name" value="Phosphorylase Kinase, domain 1"/>
    <property type="match status" value="1"/>
</dbReference>
<feature type="domain" description="Protein kinase" evidence="9">
    <location>
        <begin position="12"/>
        <end position="291"/>
    </location>
</feature>
<dbReference type="InterPro" id="IPR008271">
    <property type="entry name" value="Ser/Thr_kinase_AS"/>
</dbReference>
<feature type="compositionally biased region" description="Low complexity" evidence="7">
    <location>
        <begin position="274"/>
        <end position="300"/>
    </location>
</feature>
<dbReference type="CDD" id="cd14014">
    <property type="entry name" value="STKc_PknB_like"/>
    <property type="match status" value="1"/>
</dbReference>
<feature type="compositionally biased region" description="Pro residues" evidence="7">
    <location>
        <begin position="314"/>
        <end position="341"/>
    </location>
</feature>
<protein>
    <recommendedName>
        <fullName evidence="1">non-specific serine/threonine protein kinase</fullName>
        <ecNumber evidence="1">2.7.11.1</ecNumber>
    </recommendedName>
</protein>
<name>H6N2R5_GORPV</name>
<evidence type="ECO:0000313" key="11">
    <source>
        <dbReference type="Proteomes" id="UP000009154"/>
    </source>
</evidence>
<feature type="region of interest" description="Disordered" evidence="7">
    <location>
        <begin position="274"/>
        <end position="379"/>
    </location>
</feature>
<dbReference type="STRING" id="1112204.GPOL_c36800"/>
<evidence type="ECO:0000256" key="6">
    <source>
        <dbReference type="ARBA" id="ARBA00022840"/>
    </source>
</evidence>
<dbReference type="AlphaFoldDB" id="H6N2R5"/>
<keyword evidence="8" id="KW-0812">Transmembrane</keyword>
<dbReference type="EMBL" id="CP003119">
    <property type="protein sequence ID" value="AFA74692.1"/>
    <property type="molecule type" value="Genomic_DNA"/>
</dbReference>
<evidence type="ECO:0000313" key="10">
    <source>
        <dbReference type="EMBL" id="AFA74692.1"/>
    </source>
</evidence>
<evidence type="ECO:0000256" key="4">
    <source>
        <dbReference type="ARBA" id="ARBA00022741"/>
    </source>
</evidence>
<dbReference type="SUPFAM" id="SSF56112">
    <property type="entry name" value="Protein kinase-like (PK-like)"/>
    <property type="match status" value="1"/>
</dbReference>
<dbReference type="InterPro" id="IPR011009">
    <property type="entry name" value="Kinase-like_dom_sf"/>
</dbReference>